<feature type="region of interest" description="Disordered" evidence="1">
    <location>
        <begin position="1"/>
        <end position="25"/>
    </location>
</feature>
<protein>
    <submittedName>
        <fullName evidence="2">Uncharacterized protein</fullName>
    </submittedName>
</protein>
<accession>A0AAE4EVH0</accession>
<dbReference type="AlphaFoldDB" id="A0AAE4EVH0"/>
<comment type="caution">
    <text evidence="2">The sequence shown here is derived from an EMBL/GenBank/DDBJ whole genome shotgun (WGS) entry which is preliminary data.</text>
</comment>
<dbReference type="RefSeq" id="WP_310895553.1">
    <property type="nucleotide sequence ID" value="NZ_JAMQOM010000002.1"/>
</dbReference>
<keyword evidence="3" id="KW-1185">Reference proteome</keyword>
<reference evidence="2 3" key="1">
    <citation type="submission" date="2022-06" db="EMBL/GenBank/DDBJ databases">
        <title>Haloarcula sp. a new haloarchaeum isolate from saline soil.</title>
        <authorList>
            <person name="Strakova D."/>
            <person name="Galisteo C."/>
            <person name="Sanchez-Porro C."/>
            <person name="Ventosa A."/>
        </authorList>
    </citation>
    <scope>NUCLEOTIDE SEQUENCE [LARGE SCALE GENOMIC DNA]</scope>
    <source>
        <strain evidence="2 3">S1AR25-5A</strain>
    </source>
</reference>
<name>A0AAE4EVH0_9EURY</name>
<dbReference type="EMBL" id="JAMQOM010000002">
    <property type="protein sequence ID" value="MDS0220886.1"/>
    <property type="molecule type" value="Genomic_DNA"/>
</dbReference>
<feature type="region of interest" description="Disordered" evidence="1">
    <location>
        <begin position="67"/>
        <end position="90"/>
    </location>
</feature>
<organism evidence="2 3">
    <name type="scientific">Haloarcula terrestris</name>
    <dbReference type="NCBI Taxonomy" id="2950533"/>
    <lineage>
        <taxon>Archaea</taxon>
        <taxon>Methanobacteriati</taxon>
        <taxon>Methanobacteriota</taxon>
        <taxon>Stenosarchaea group</taxon>
        <taxon>Halobacteria</taxon>
        <taxon>Halobacteriales</taxon>
        <taxon>Haloarculaceae</taxon>
        <taxon>Haloarcula</taxon>
    </lineage>
</organism>
<dbReference type="Proteomes" id="UP001253439">
    <property type="component" value="Unassembled WGS sequence"/>
</dbReference>
<proteinExistence type="predicted"/>
<gene>
    <name evidence="2" type="ORF">NDI54_05895</name>
</gene>
<sequence length="90" mass="9405">MTRRSKRELENAVDTLSTDGTTPPAAGLITLVSTSYNGGTVELVDPERRLVRVDGELRQATPPAFETLTWAPAPNGAGGSPAHSTSTNGN</sequence>
<evidence type="ECO:0000313" key="3">
    <source>
        <dbReference type="Proteomes" id="UP001253439"/>
    </source>
</evidence>
<evidence type="ECO:0000256" key="1">
    <source>
        <dbReference type="SAM" id="MobiDB-lite"/>
    </source>
</evidence>
<evidence type="ECO:0000313" key="2">
    <source>
        <dbReference type="EMBL" id="MDS0220886.1"/>
    </source>
</evidence>